<comment type="similarity">
    <text evidence="2 18">Belongs to the thioredoxin family. DsbD subfamily.</text>
</comment>
<keyword evidence="14 18" id="KW-1015">Disulfide bond</keyword>
<dbReference type="InterPro" id="IPR022910">
    <property type="entry name" value="Thiol_diS_interchange_DbsD"/>
</dbReference>
<evidence type="ECO:0000256" key="4">
    <source>
        <dbReference type="ARBA" id="ARBA00022475"/>
    </source>
</evidence>
<dbReference type="EMBL" id="JASSVS010000017">
    <property type="protein sequence ID" value="MDL0433737.1"/>
    <property type="molecule type" value="Genomic_DNA"/>
</dbReference>
<keyword evidence="3 18" id="KW-0813">Transport</keyword>
<comment type="catalytic activity">
    <reaction evidence="16 18">
        <text>[protein]-dithiol + NAD(+) = [protein]-disulfide + NADH + H(+)</text>
        <dbReference type="Rhea" id="RHEA:18749"/>
        <dbReference type="Rhea" id="RHEA-COMP:10593"/>
        <dbReference type="Rhea" id="RHEA-COMP:10594"/>
        <dbReference type="ChEBI" id="CHEBI:15378"/>
        <dbReference type="ChEBI" id="CHEBI:29950"/>
        <dbReference type="ChEBI" id="CHEBI:50058"/>
        <dbReference type="ChEBI" id="CHEBI:57540"/>
        <dbReference type="ChEBI" id="CHEBI:57945"/>
        <dbReference type="EC" id="1.8.1.8"/>
    </reaction>
</comment>
<comment type="caution">
    <text evidence="18">Lacks conserved residue(s) required for the propagation of feature annotation.</text>
</comment>
<dbReference type="EC" id="1.8.1.8" evidence="18"/>
<evidence type="ECO:0000256" key="9">
    <source>
        <dbReference type="ARBA" id="ARBA00022982"/>
    </source>
</evidence>
<keyword evidence="15 18" id="KW-0676">Redox-active center</keyword>
<keyword evidence="6 18" id="KW-0812">Transmembrane</keyword>
<name>A0ABT7IJ22_9GAMM</name>
<evidence type="ECO:0000256" key="19">
    <source>
        <dbReference type="SAM" id="MobiDB-lite"/>
    </source>
</evidence>
<keyword evidence="8 18" id="KW-0201">Cytochrome c-type biogenesis</keyword>
<comment type="caution">
    <text evidence="21">The sequence shown here is derived from an EMBL/GenBank/DDBJ whole genome shotgun (WGS) entry which is preliminary data.</text>
</comment>
<keyword evidence="11 18" id="KW-0560">Oxidoreductase</keyword>
<dbReference type="PANTHER" id="PTHR32234">
    <property type="entry name" value="THIOL:DISULFIDE INTERCHANGE PROTEIN DSBD"/>
    <property type="match status" value="1"/>
</dbReference>
<dbReference type="InterPro" id="IPR013766">
    <property type="entry name" value="Thioredoxin_domain"/>
</dbReference>
<protein>
    <recommendedName>
        <fullName evidence="18">Thiol:disulfide interchange protein DsbD</fullName>
        <ecNumber evidence="18">1.8.1.8</ecNumber>
    </recommendedName>
    <alternativeName>
        <fullName evidence="18">Protein-disulfide reductase</fullName>
        <shortName evidence="18">Disulfide reductase</shortName>
    </alternativeName>
</protein>
<feature type="domain" description="Thioredoxin" evidence="20">
    <location>
        <begin position="477"/>
        <end position="607"/>
    </location>
</feature>
<dbReference type="InterPro" id="IPR003834">
    <property type="entry name" value="Cyt_c_assmbl_TM_dom"/>
</dbReference>
<evidence type="ECO:0000256" key="14">
    <source>
        <dbReference type="ARBA" id="ARBA00023157"/>
    </source>
</evidence>
<evidence type="ECO:0000256" key="18">
    <source>
        <dbReference type="HAMAP-Rule" id="MF_00399"/>
    </source>
</evidence>
<feature type="transmembrane region" description="Helical" evidence="18">
    <location>
        <begin position="408"/>
        <end position="428"/>
    </location>
</feature>
<keyword evidence="4 18" id="KW-1003">Cell membrane</keyword>
<reference evidence="21 22" key="1">
    <citation type="submission" date="2023-06" db="EMBL/GenBank/DDBJ databases">
        <title>Marinobacter azerbaijanicus a moderately halophilic, isolated from Urmia Lake in Azerbaijan region of Iran.</title>
        <authorList>
            <person name="Sanchez-Porro C."/>
            <person name="Aghdam E.M."/>
            <person name="Saheb S.M."/>
            <person name="Tarhriz V."/>
            <person name="Kazemi E."/>
            <person name="Ammozegar M.A."/>
            <person name="Ventosa A."/>
            <person name="Hejazi M.S."/>
        </authorList>
    </citation>
    <scope>NUCLEOTIDE SEQUENCE [LARGE SCALE GENOMIC DNA]</scope>
    <source>
        <strain evidence="21 22">TBZ242</strain>
    </source>
</reference>
<feature type="transmembrane region" description="Helical" evidence="18">
    <location>
        <begin position="353"/>
        <end position="372"/>
    </location>
</feature>
<feature type="transmembrane region" description="Helical" evidence="18">
    <location>
        <begin position="313"/>
        <end position="341"/>
    </location>
</feature>
<dbReference type="Gene3D" id="2.60.40.1250">
    <property type="entry name" value="Thiol:disulfide interchange protein DsbD, N-terminal domain"/>
    <property type="match status" value="1"/>
</dbReference>
<feature type="disulfide bond" description="Redox-active" evidence="18">
    <location>
        <begin position="124"/>
        <end position="130"/>
    </location>
</feature>
<dbReference type="HAMAP" id="MF_00399">
    <property type="entry name" value="DbsD"/>
    <property type="match status" value="1"/>
</dbReference>
<dbReference type="SUPFAM" id="SSF74863">
    <property type="entry name" value="Thiol:disulfide interchange protein DsbD, N-terminal domain (DsbD-alpha)"/>
    <property type="match status" value="1"/>
</dbReference>
<evidence type="ECO:0000259" key="20">
    <source>
        <dbReference type="PROSITE" id="PS51352"/>
    </source>
</evidence>
<dbReference type="Pfam" id="PF02683">
    <property type="entry name" value="DsbD_TM"/>
    <property type="match status" value="1"/>
</dbReference>
<dbReference type="PANTHER" id="PTHR32234:SF0">
    <property type="entry name" value="THIOL:DISULFIDE INTERCHANGE PROTEIN DSBD"/>
    <property type="match status" value="1"/>
</dbReference>
<keyword evidence="22" id="KW-1185">Reference proteome</keyword>
<evidence type="ECO:0000256" key="12">
    <source>
        <dbReference type="ARBA" id="ARBA00023027"/>
    </source>
</evidence>
<comment type="function">
    <text evidence="18">Required to facilitate the formation of correct disulfide bonds in some periplasmic proteins and for the assembly of the periplasmic c-type cytochromes. Acts by transferring electrons from cytoplasmic thioredoxin to the periplasm. This transfer involves a cascade of disulfide bond formation and reduction steps.</text>
</comment>
<evidence type="ECO:0000256" key="1">
    <source>
        <dbReference type="ARBA" id="ARBA00004429"/>
    </source>
</evidence>
<evidence type="ECO:0000256" key="7">
    <source>
        <dbReference type="ARBA" id="ARBA00022729"/>
    </source>
</evidence>
<feature type="transmembrane region" description="Helical" evidence="18">
    <location>
        <begin position="384"/>
        <end position="402"/>
    </location>
</feature>
<dbReference type="InterPro" id="IPR035671">
    <property type="entry name" value="DsbD_gamma"/>
</dbReference>
<evidence type="ECO:0000256" key="5">
    <source>
        <dbReference type="ARBA" id="ARBA00022519"/>
    </source>
</evidence>
<keyword evidence="13 18" id="KW-0472">Membrane</keyword>
<evidence type="ECO:0000256" key="10">
    <source>
        <dbReference type="ARBA" id="ARBA00022989"/>
    </source>
</evidence>
<gene>
    <name evidence="18 21" type="primary">dsbD</name>
    <name evidence="21" type="ORF">QPM17_21565</name>
</gene>
<dbReference type="SUPFAM" id="SSF52833">
    <property type="entry name" value="Thioredoxin-like"/>
    <property type="match status" value="1"/>
</dbReference>
<dbReference type="InterPro" id="IPR028250">
    <property type="entry name" value="DsbDN"/>
</dbReference>
<evidence type="ECO:0000256" key="2">
    <source>
        <dbReference type="ARBA" id="ARBA00007241"/>
    </source>
</evidence>
<evidence type="ECO:0000313" key="22">
    <source>
        <dbReference type="Proteomes" id="UP001227964"/>
    </source>
</evidence>
<feature type="transmembrane region" description="Helical" evidence="18">
    <location>
        <begin position="268"/>
        <end position="292"/>
    </location>
</feature>
<sequence>MSSEIRTKLERLCYFFLVLTLSALLPMASASEEGFLHVDDAFQLSIAQEGEQILLRWDIADSYYLYRHRLGIEGKPSSIVVSELPAGESINDEFFGDSQVYYESVEVRVDPQEAEELELSWQGCAKAGLCYPPQQRVVAVGDLMQNGSLPSSSLPSRASTTDRDETAEPDATSAMAEDQRLAASLAAGNTLWILTAFFGMGLLLTFTPCVLPMVPILSSLIVGGGHHAGRGLLLSLAFVLPMALTYSLLGVAAALAGANLQILFQHPVFISVFAVLFVLLAMAMFGFFEMQLPAVVRHRLDRLQQRQQGGRMMGAAIMGTLSALLVGPCMTAPLAGALLYIAESGNALQGGTALLSLGLGMGTPLLLVGLVGPRLLPKPGLWMVRVKALFGFVLLGMAIWFAERILPAWVVVGLWGALAIIIAMSLWQVAATTQPAATSLAARSSALIIGIWGAAWVLGAAGGSESLRQPLGFLQQSRLGDSTSETSLSFEEIDTLERLQAAIHQASAENRWTMVDFTADWCVSCDVIEEEVFQDPNVQQVLAGVTRLQPDVTENSAKDREIMQAFGILGPPTIMFFGPDGQERRANRVIGELSAEDFLENLKSAGLTPSIKSAAEGRDA</sequence>
<evidence type="ECO:0000256" key="15">
    <source>
        <dbReference type="ARBA" id="ARBA00023284"/>
    </source>
</evidence>
<dbReference type="NCBIfam" id="NF001419">
    <property type="entry name" value="PRK00293.1"/>
    <property type="match status" value="1"/>
</dbReference>
<feature type="transmembrane region" description="Helical" evidence="18">
    <location>
        <begin position="440"/>
        <end position="459"/>
    </location>
</feature>
<keyword evidence="5 18" id="KW-0997">Cell inner membrane</keyword>
<feature type="disulfide bond" description="Redox-active" evidence="18">
    <location>
        <begin position="522"/>
        <end position="525"/>
    </location>
</feature>
<keyword evidence="12 18" id="KW-0520">NAD</keyword>
<evidence type="ECO:0000313" key="21">
    <source>
        <dbReference type="EMBL" id="MDL0433737.1"/>
    </source>
</evidence>
<dbReference type="RefSeq" id="WP_285393780.1">
    <property type="nucleotide sequence ID" value="NZ_JASSVS010000017.1"/>
</dbReference>
<evidence type="ECO:0000256" key="13">
    <source>
        <dbReference type="ARBA" id="ARBA00023136"/>
    </source>
</evidence>
<dbReference type="Gene3D" id="3.40.30.10">
    <property type="entry name" value="Glutaredoxin"/>
    <property type="match status" value="1"/>
</dbReference>
<dbReference type="Pfam" id="PF13899">
    <property type="entry name" value="Thioredoxin_7"/>
    <property type="match status" value="1"/>
</dbReference>
<dbReference type="GO" id="GO:0047134">
    <property type="term" value="F:protein-disulfide reductase [NAD(P)H] activity"/>
    <property type="evidence" value="ECO:0007669"/>
    <property type="project" value="UniProtKB-EC"/>
</dbReference>
<dbReference type="CDD" id="cd02953">
    <property type="entry name" value="DsbDgamma"/>
    <property type="match status" value="1"/>
</dbReference>
<dbReference type="PROSITE" id="PS51352">
    <property type="entry name" value="THIOREDOXIN_2"/>
    <property type="match status" value="1"/>
</dbReference>
<feature type="region of interest" description="Disordered" evidence="19">
    <location>
        <begin position="148"/>
        <end position="174"/>
    </location>
</feature>
<dbReference type="InterPro" id="IPR036929">
    <property type="entry name" value="DsbDN_sf"/>
</dbReference>
<dbReference type="PROSITE" id="PS00194">
    <property type="entry name" value="THIOREDOXIN_1"/>
    <property type="match status" value="1"/>
</dbReference>
<comment type="catalytic activity">
    <reaction evidence="17 18">
        <text>[protein]-dithiol + NADP(+) = [protein]-disulfide + NADPH + H(+)</text>
        <dbReference type="Rhea" id="RHEA:18753"/>
        <dbReference type="Rhea" id="RHEA-COMP:10593"/>
        <dbReference type="Rhea" id="RHEA-COMP:10594"/>
        <dbReference type="ChEBI" id="CHEBI:15378"/>
        <dbReference type="ChEBI" id="CHEBI:29950"/>
        <dbReference type="ChEBI" id="CHEBI:50058"/>
        <dbReference type="ChEBI" id="CHEBI:57783"/>
        <dbReference type="ChEBI" id="CHEBI:58349"/>
        <dbReference type="EC" id="1.8.1.8"/>
    </reaction>
</comment>
<evidence type="ECO:0000256" key="8">
    <source>
        <dbReference type="ARBA" id="ARBA00022748"/>
    </source>
</evidence>
<evidence type="ECO:0000256" key="17">
    <source>
        <dbReference type="ARBA" id="ARBA00047804"/>
    </source>
</evidence>
<feature type="transmembrane region" description="Helical" evidence="18">
    <location>
        <begin position="232"/>
        <end position="256"/>
    </location>
</feature>
<evidence type="ECO:0000256" key="3">
    <source>
        <dbReference type="ARBA" id="ARBA00022448"/>
    </source>
</evidence>
<evidence type="ECO:0000256" key="16">
    <source>
        <dbReference type="ARBA" id="ARBA00047388"/>
    </source>
</evidence>
<proteinExistence type="inferred from homology"/>
<evidence type="ECO:0000256" key="6">
    <source>
        <dbReference type="ARBA" id="ARBA00022692"/>
    </source>
</evidence>
<evidence type="ECO:0000256" key="11">
    <source>
        <dbReference type="ARBA" id="ARBA00023002"/>
    </source>
</evidence>
<keyword evidence="9 18" id="KW-0249">Electron transport</keyword>
<accession>A0ABT7IJ22</accession>
<keyword evidence="7" id="KW-0732">Signal</keyword>
<keyword evidence="10 18" id="KW-1133">Transmembrane helix</keyword>
<dbReference type="Pfam" id="PF11412">
    <property type="entry name" value="DsbD_N"/>
    <property type="match status" value="1"/>
</dbReference>
<dbReference type="Proteomes" id="UP001227964">
    <property type="component" value="Unassembled WGS sequence"/>
</dbReference>
<dbReference type="InterPro" id="IPR017937">
    <property type="entry name" value="Thioredoxin_CS"/>
</dbReference>
<comment type="subcellular location">
    <subcellularLocation>
        <location evidence="1 18">Cell inner membrane</location>
        <topology evidence="1 18">Multi-pass membrane protein</topology>
    </subcellularLocation>
</comment>
<organism evidence="21 22">
    <name type="scientific">Marinobacter azerbaijanicus</name>
    <dbReference type="NCBI Taxonomy" id="3050455"/>
    <lineage>
        <taxon>Bacteria</taxon>
        <taxon>Pseudomonadati</taxon>
        <taxon>Pseudomonadota</taxon>
        <taxon>Gammaproteobacteria</taxon>
        <taxon>Pseudomonadales</taxon>
        <taxon>Marinobacteraceae</taxon>
        <taxon>Marinobacter</taxon>
    </lineage>
</organism>
<dbReference type="InterPro" id="IPR036249">
    <property type="entry name" value="Thioredoxin-like_sf"/>
</dbReference>